<dbReference type="PANTHER" id="PTHR46796">
    <property type="entry name" value="HTH-TYPE TRANSCRIPTIONAL ACTIVATOR RHAS-RELATED"/>
    <property type="match status" value="1"/>
</dbReference>
<evidence type="ECO:0000313" key="5">
    <source>
        <dbReference type="EMBL" id="PVX82848.1"/>
    </source>
</evidence>
<dbReference type="Proteomes" id="UP000245712">
    <property type="component" value="Unassembled WGS sequence"/>
</dbReference>
<dbReference type="Pfam" id="PF12833">
    <property type="entry name" value="HTH_18"/>
    <property type="match status" value="1"/>
</dbReference>
<dbReference type="SUPFAM" id="SSF46689">
    <property type="entry name" value="Homeodomain-like"/>
    <property type="match status" value="2"/>
</dbReference>
<dbReference type="RefSeq" id="WP_112172262.1">
    <property type="nucleotide sequence ID" value="NZ_QEOB01000008.1"/>
</dbReference>
<name>A0ABX5KLF7_9BURK</name>
<dbReference type="SMART" id="SM00342">
    <property type="entry name" value="HTH_ARAC"/>
    <property type="match status" value="1"/>
</dbReference>
<dbReference type="InterPro" id="IPR018060">
    <property type="entry name" value="HTH_AraC"/>
</dbReference>
<evidence type="ECO:0000313" key="6">
    <source>
        <dbReference type="Proteomes" id="UP000245712"/>
    </source>
</evidence>
<keyword evidence="3" id="KW-0804">Transcription</keyword>
<gene>
    <name evidence="5" type="ORF">C7402_108221</name>
</gene>
<protein>
    <submittedName>
        <fullName evidence="5">AraC family transcriptional regulator</fullName>
    </submittedName>
</protein>
<dbReference type="PANTHER" id="PTHR46796:SF14">
    <property type="entry name" value="TRANSCRIPTIONAL REGULATORY PROTEIN"/>
    <property type="match status" value="1"/>
</dbReference>
<feature type="domain" description="HTH araC/xylS-type" evidence="4">
    <location>
        <begin position="210"/>
        <end position="308"/>
    </location>
</feature>
<evidence type="ECO:0000259" key="4">
    <source>
        <dbReference type="PROSITE" id="PS01124"/>
    </source>
</evidence>
<accession>A0ABX5KLF7</accession>
<dbReference type="InterPro" id="IPR009057">
    <property type="entry name" value="Homeodomain-like_sf"/>
</dbReference>
<comment type="caution">
    <text evidence="5">The sequence shown here is derived from an EMBL/GenBank/DDBJ whole genome shotgun (WGS) entry which is preliminary data.</text>
</comment>
<dbReference type="PROSITE" id="PS01124">
    <property type="entry name" value="HTH_ARAC_FAMILY_2"/>
    <property type="match status" value="1"/>
</dbReference>
<evidence type="ECO:0000256" key="3">
    <source>
        <dbReference type="ARBA" id="ARBA00023163"/>
    </source>
</evidence>
<dbReference type="Gene3D" id="1.10.10.60">
    <property type="entry name" value="Homeodomain-like"/>
    <property type="match status" value="2"/>
</dbReference>
<keyword evidence="6" id="KW-1185">Reference proteome</keyword>
<evidence type="ECO:0000256" key="2">
    <source>
        <dbReference type="ARBA" id="ARBA00023125"/>
    </source>
</evidence>
<proteinExistence type="predicted"/>
<sequence>MNKKSPAALGQPSPDDTLARRFLLREAPTVRAGVLTQGPPIAFSRLTNARPQPGRSLTPHPEEAFVFQMPLVSSPDPGIRYSSGTLDGSTSCRPGCCYLLDLRSSPTRRLDMPFDTMRLYIAQSTIEAFTDQKGRRRIGGLVQRSLGASDPVLFRLSHTMQTVLQQPDQTSSLFVDYLALAFCEHVVTRYGRADTLNRPRRAALAPWQMRRIEDFFEAHLHGNPTILDLARQCDLSTSHFTEAFKQTTGSTPHQWLLKRRIERAKSQLRESDASLASIASDCGFFDQSHFSRVFSRFEGCGPKDWRQRNRSRHVCASIAIDVSASVLFD</sequence>
<dbReference type="InterPro" id="IPR050204">
    <property type="entry name" value="AraC_XylS_family_regulators"/>
</dbReference>
<keyword evidence="1" id="KW-0805">Transcription regulation</keyword>
<keyword evidence="2" id="KW-0238">DNA-binding</keyword>
<dbReference type="EMBL" id="QEOB01000008">
    <property type="protein sequence ID" value="PVX82848.1"/>
    <property type="molecule type" value="Genomic_DNA"/>
</dbReference>
<evidence type="ECO:0000256" key="1">
    <source>
        <dbReference type="ARBA" id="ARBA00023015"/>
    </source>
</evidence>
<organism evidence="5 6">
    <name type="scientific">Paraburkholderia unamae</name>
    <dbReference type="NCBI Taxonomy" id="219649"/>
    <lineage>
        <taxon>Bacteria</taxon>
        <taxon>Pseudomonadati</taxon>
        <taxon>Pseudomonadota</taxon>
        <taxon>Betaproteobacteria</taxon>
        <taxon>Burkholderiales</taxon>
        <taxon>Burkholderiaceae</taxon>
        <taxon>Paraburkholderia</taxon>
    </lineage>
</organism>
<reference evidence="5 6" key="1">
    <citation type="submission" date="2018-05" db="EMBL/GenBank/DDBJ databases">
        <title>Genomic Encyclopedia of Type Strains, Phase IV (KMG-V): Genome sequencing to study the core and pangenomes of soil and plant-associated prokaryotes.</title>
        <authorList>
            <person name="Whitman W."/>
        </authorList>
    </citation>
    <scope>NUCLEOTIDE SEQUENCE [LARGE SCALE GENOMIC DNA]</scope>
    <source>
        <strain evidence="5 6">SCZa-39</strain>
    </source>
</reference>